<feature type="compositionally biased region" description="Basic and acidic residues" evidence="1">
    <location>
        <begin position="151"/>
        <end position="161"/>
    </location>
</feature>
<feature type="compositionally biased region" description="Basic residues" evidence="1">
    <location>
        <begin position="1"/>
        <end position="13"/>
    </location>
</feature>
<evidence type="ECO:0000313" key="4">
    <source>
        <dbReference type="RefSeq" id="XP_022342384.1"/>
    </source>
</evidence>
<feature type="region of interest" description="Disordered" evidence="1">
    <location>
        <begin position="1"/>
        <end position="56"/>
    </location>
</feature>
<dbReference type="Proteomes" id="UP000694844">
    <property type="component" value="Chromosome 5"/>
</dbReference>
<reference evidence="4" key="1">
    <citation type="submission" date="2025-08" db="UniProtKB">
        <authorList>
            <consortium name="RefSeq"/>
        </authorList>
    </citation>
    <scope>IDENTIFICATION</scope>
    <source>
        <tissue evidence="4">Whole sample</tissue>
    </source>
</reference>
<dbReference type="OrthoDB" id="5584247at2759"/>
<dbReference type="AlphaFoldDB" id="A0A8B8ER10"/>
<name>A0A8B8ER10_CRAVI</name>
<protein>
    <submittedName>
        <fullName evidence="4">A-kinase anchor protein 10, mitochondrial-like</fullName>
    </submittedName>
</protein>
<dbReference type="SMART" id="SM00315">
    <property type="entry name" value="RGS"/>
    <property type="match status" value="2"/>
</dbReference>
<dbReference type="GO" id="GO:0005739">
    <property type="term" value="C:mitochondrion"/>
    <property type="evidence" value="ECO:0007669"/>
    <property type="project" value="TreeGrafter"/>
</dbReference>
<dbReference type="KEGG" id="cvn:111136081"/>
<feature type="domain" description="RGS" evidence="2">
    <location>
        <begin position="387"/>
        <end position="513"/>
    </location>
</feature>
<feature type="region of interest" description="Disordered" evidence="1">
    <location>
        <begin position="143"/>
        <end position="259"/>
    </location>
</feature>
<feature type="compositionally biased region" description="Low complexity" evidence="1">
    <location>
        <begin position="538"/>
        <end position="550"/>
    </location>
</feature>
<dbReference type="GeneID" id="111136081"/>
<dbReference type="SUPFAM" id="SSF48097">
    <property type="entry name" value="Regulator of G-protein signaling, RGS"/>
    <property type="match status" value="2"/>
</dbReference>
<feature type="domain" description="RGS" evidence="2">
    <location>
        <begin position="91"/>
        <end position="213"/>
    </location>
</feature>
<feature type="region of interest" description="Disordered" evidence="1">
    <location>
        <begin position="527"/>
        <end position="550"/>
    </location>
</feature>
<evidence type="ECO:0000256" key="1">
    <source>
        <dbReference type="SAM" id="MobiDB-lite"/>
    </source>
</evidence>
<dbReference type="Gene3D" id="1.10.167.10">
    <property type="entry name" value="Regulator of G-protein Signalling 4, domain 2"/>
    <property type="match status" value="3"/>
</dbReference>
<evidence type="ECO:0000259" key="2">
    <source>
        <dbReference type="PROSITE" id="PS50132"/>
    </source>
</evidence>
<feature type="domain" description="RGS" evidence="2">
    <location>
        <begin position="282"/>
        <end position="373"/>
    </location>
</feature>
<accession>A0A8B8ER10</accession>
<dbReference type="InterPro" id="IPR016137">
    <property type="entry name" value="RGS"/>
</dbReference>
<dbReference type="InterPro" id="IPR044926">
    <property type="entry name" value="RGS_subdomain_2"/>
</dbReference>
<proteinExistence type="predicted"/>
<feature type="compositionally biased region" description="Basic and acidic residues" evidence="1">
    <location>
        <begin position="200"/>
        <end position="210"/>
    </location>
</feature>
<sequence>MSFFSRRKDKKTTKQTPAAVTLKRNPSQRSTNSLQKADSINGDIEDDSGSSFNGRGKRPASLCLESFDPGDLGTIPTQGESPVRSSKLSKALEEILRDKDALSCFIEFMESRKAGQYIRFWLDAESFQASTWSRLRSQSLNSARKSLSNMRQRDSPSEPKESPSLPSGESPQGTADKSNTEESCQSQTEDSSPSTAETKSATEEVPKKISTDSGQPGLNPHASEPSNPENVMKLKPQSLPVTPVDHGEKPLTGVSDSDCDIRDDIESRLGDTVSNSAIKRAESLKKTNLSQDELADKLKKSIARDAVSIFQKYLSHDASCPVRISDELRNQCMAKICREDGEVDPRCFSDCQEFVLNVMKLEHMPDFSSSEFLCKHQVNLLTKGQITLSDILYNDGAMFYFMEFMEQEGGSDLLQFWLATDNFQQHLLSCEDEYDGMQAQSDAMVIYDKYFSLQASHPVGFGDKTRFEIEGNICREGGPLPSCFAITHHIAYCSMKKSYFPSFLQSEIYYKYLSELVSTVTLATDLPKQSKHKRQDSDASSVHSAHSGGSENIKNTLLAMDTSYLRRQAARLRESEMNVDPCLLNPDLLWRRPSPGMSLGKVDELGRFVSELDPQPDLEKAKTNSNSGLFRKRKGKDKEQEDMALQIAQMIISDVTSVTKAIGAMQTFDPPPDS</sequence>
<dbReference type="InterPro" id="IPR052246">
    <property type="entry name" value="Cell_Polariz_PKAAnc"/>
</dbReference>
<feature type="compositionally biased region" description="Polar residues" evidence="1">
    <location>
        <begin position="14"/>
        <end position="38"/>
    </location>
</feature>
<feature type="region of interest" description="Disordered" evidence="1">
    <location>
        <begin position="618"/>
        <end position="641"/>
    </location>
</feature>
<dbReference type="PROSITE" id="PS50132">
    <property type="entry name" value="RGS"/>
    <property type="match status" value="3"/>
</dbReference>
<gene>
    <name evidence="4" type="primary">LOC111136081</name>
</gene>
<dbReference type="FunFam" id="1.10.167.10:FF:000005">
    <property type="entry name" value="Putative A-kinase anchor protein 10 mitochondrial"/>
    <property type="match status" value="1"/>
</dbReference>
<keyword evidence="3" id="KW-1185">Reference proteome</keyword>
<dbReference type="Pfam" id="PF00615">
    <property type="entry name" value="RGS"/>
    <property type="match status" value="3"/>
</dbReference>
<dbReference type="PANTHER" id="PTHR13155">
    <property type="entry name" value="A-KINASE ANCHOR PROTEINS"/>
    <property type="match status" value="1"/>
</dbReference>
<dbReference type="CDD" id="cd08721">
    <property type="entry name" value="RGS_AKAP2_2"/>
    <property type="match status" value="1"/>
</dbReference>
<dbReference type="PANTHER" id="PTHR13155:SF1">
    <property type="entry name" value="A-KINASE ANCHOR PROTEIN 10, MITOCHONDRIAL"/>
    <property type="match status" value="1"/>
</dbReference>
<feature type="compositionally biased region" description="Polar residues" evidence="1">
    <location>
        <begin position="172"/>
        <end position="199"/>
    </location>
</feature>
<dbReference type="RefSeq" id="XP_022342384.1">
    <property type="nucleotide sequence ID" value="XM_022486676.1"/>
</dbReference>
<dbReference type="GO" id="GO:0005886">
    <property type="term" value="C:plasma membrane"/>
    <property type="evidence" value="ECO:0007669"/>
    <property type="project" value="TreeGrafter"/>
</dbReference>
<dbReference type="InterPro" id="IPR036305">
    <property type="entry name" value="RGS_sf"/>
</dbReference>
<organism evidence="3 4">
    <name type="scientific">Crassostrea virginica</name>
    <name type="common">Eastern oyster</name>
    <dbReference type="NCBI Taxonomy" id="6565"/>
    <lineage>
        <taxon>Eukaryota</taxon>
        <taxon>Metazoa</taxon>
        <taxon>Spiralia</taxon>
        <taxon>Lophotrochozoa</taxon>
        <taxon>Mollusca</taxon>
        <taxon>Bivalvia</taxon>
        <taxon>Autobranchia</taxon>
        <taxon>Pteriomorphia</taxon>
        <taxon>Ostreida</taxon>
        <taxon>Ostreoidea</taxon>
        <taxon>Ostreidae</taxon>
        <taxon>Crassostrea</taxon>
    </lineage>
</organism>
<feature type="compositionally biased region" description="Low complexity" evidence="1">
    <location>
        <begin position="162"/>
        <end position="171"/>
    </location>
</feature>
<dbReference type="GO" id="GO:0008104">
    <property type="term" value="P:intracellular protein localization"/>
    <property type="evidence" value="ECO:0007669"/>
    <property type="project" value="TreeGrafter"/>
</dbReference>
<evidence type="ECO:0000313" key="3">
    <source>
        <dbReference type="Proteomes" id="UP000694844"/>
    </source>
</evidence>